<protein>
    <submittedName>
        <fullName evidence="1">Uncharacterized protein</fullName>
    </submittedName>
</protein>
<dbReference type="EMBL" id="CM016762">
    <property type="protein sequence ID" value="TMS36005.1"/>
    <property type="molecule type" value="Genomic_DNA"/>
</dbReference>
<reference evidence="1 2" key="1">
    <citation type="journal article" date="2015" name="Genome Biol.">
        <title>Comparative genomics of Steinernema reveals deeply conserved gene regulatory networks.</title>
        <authorList>
            <person name="Dillman A.R."/>
            <person name="Macchietto M."/>
            <person name="Porter C.F."/>
            <person name="Rogers A."/>
            <person name="Williams B."/>
            <person name="Antoshechkin I."/>
            <person name="Lee M.M."/>
            <person name="Goodwin Z."/>
            <person name="Lu X."/>
            <person name="Lewis E.E."/>
            <person name="Goodrich-Blair H."/>
            <person name="Stock S.P."/>
            <person name="Adams B.J."/>
            <person name="Sternberg P.W."/>
            <person name="Mortazavi A."/>
        </authorList>
    </citation>
    <scope>NUCLEOTIDE SEQUENCE [LARGE SCALE GENOMIC DNA]</scope>
    <source>
        <strain evidence="1 2">ALL</strain>
    </source>
</reference>
<dbReference type="AlphaFoldDB" id="A0A4U8UTM8"/>
<accession>A0A4U8UTM8</accession>
<proteinExistence type="predicted"/>
<dbReference type="EMBL" id="AZBU02000001">
    <property type="protein sequence ID" value="TMS36005.1"/>
    <property type="molecule type" value="Genomic_DNA"/>
</dbReference>
<comment type="caution">
    <text evidence="1">The sequence shown here is derived from an EMBL/GenBank/DDBJ whole genome shotgun (WGS) entry which is preliminary data.</text>
</comment>
<sequence>MSPGKLIKTWGRQVSFSSATSPPLFSVRHYVRKTHHVEFFIVILDLKLRYARNFITKRRWRTFNTYMVDMR</sequence>
<reference evidence="1 2" key="2">
    <citation type="journal article" date="2019" name="G3 (Bethesda)">
        <title>Hybrid Assembly of the Genome of the Entomopathogenic Nematode Steinernema carpocapsae Identifies the X-Chromosome.</title>
        <authorList>
            <person name="Serra L."/>
            <person name="Macchietto M."/>
            <person name="Macias-Munoz A."/>
            <person name="McGill C.J."/>
            <person name="Rodriguez I.M."/>
            <person name="Rodriguez B."/>
            <person name="Murad R."/>
            <person name="Mortazavi A."/>
        </authorList>
    </citation>
    <scope>NUCLEOTIDE SEQUENCE [LARGE SCALE GENOMIC DNA]</scope>
    <source>
        <strain evidence="1 2">ALL</strain>
    </source>
</reference>
<evidence type="ECO:0000313" key="2">
    <source>
        <dbReference type="Proteomes" id="UP000298663"/>
    </source>
</evidence>
<name>A0A4U8UTM8_STECR</name>
<evidence type="ECO:0000313" key="1">
    <source>
        <dbReference type="EMBL" id="TMS36005.1"/>
    </source>
</evidence>
<gene>
    <name evidence="1" type="ORF">L596_003277</name>
</gene>
<keyword evidence="2" id="KW-1185">Reference proteome</keyword>
<organism evidence="1 2">
    <name type="scientific">Steinernema carpocapsae</name>
    <name type="common">Entomopathogenic nematode</name>
    <dbReference type="NCBI Taxonomy" id="34508"/>
    <lineage>
        <taxon>Eukaryota</taxon>
        <taxon>Metazoa</taxon>
        <taxon>Ecdysozoa</taxon>
        <taxon>Nematoda</taxon>
        <taxon>Chromadorea</taxon>
        <taxon>Rhabditida</taxon>
        <taxon>Tylenchina</taxon>
        <taxon>Panagrolaimomorpha</taxon>
        <taxon>Strongyloidoidea</taxon>
        <taxon>Steinernematidae</taxon>
        <taxon>Steinernema</taxon>
    </lineage>
</organism>
<dbReference type="Proteomes" id="UP000298663">
    <property type="component" value="Chromosome X"/>
</dbReference>